<evidence type="ECO:0000313" key="7">
    <source>
        <dbReference type="EMBL" id="KAK9763550.1"/>
    </source>
</evidence>
<evidence type="ECO:0000256" key="1">
    <source>
        <dbReference type="ARBA" id="ARBA00022723"/>
    </source>
</evidence>
<feature type="compositionally biased region" description="Low complexity" evidence="5">
    <location>
        <begin position="48"/>
        <end position="72"/>
    </location>
</feature>
<evidence type="ECO:0000313" key="8">
    <source>
        <dbReference type="Proteomes" id="UP001479436"/>
    </source>
</evidence>
<feature type="region of interest" description="Disordered" evidence="5">
    <location>
        <begin position="47"/>
        <end position="73"/>
    </location>
</feature>
<dbReference type="PANTHER" id="PTHR23235">
    <property type="entry name" value="KRUEPPEL-LIKE TRANSCRIPTION FACTOR"/>
    <property type="match status" value="1"/>
</dbReference>
<keyword evidence="2 4" id="KW-0863">Zinc-finger</keyword>
<evidence type="ECO:0000256" key="2">
    <source>
        <dbReference type="ARBA" id="ARBA00022771"/>
    </source>
</evidence>
<proteinExistence type="predicted"/>
<reference evidence="7 8" key="1">
    <citation type="submission" date="2023-04" db="EMBL/GenBank/DDBJ databases">
        <title>Genome of Basidiobolus ranarum AG-B5.</title>
        <authorList>
            <person name="Stajich J.E."/>
            <person name="Carter-House D."/>
            <person name="Gryganskyi A."/>
        </authorList>
    </citation>
    <scope>NUCLEOTIDE SEQUENCE [LARGE SCALE GENOMIC DNA]</scope>
    <source>
        <strain evidence="7 8">AG-B5</strain>
    </source>
</reference>
<dbReference type="Pfam" id="PF00096">
    <property type="entry name" value="zf-C2H2"/>
    <property type="match status" value="1"/>
</dbReference>
<dbReference type="Proteomes" id="UP001479436">
    <property type="component" value="Unassembled WGS sequence"/>
</dbReference>
<gene>
    <name evidence="7" type="ORF">K7432_009668</name>
</gene>
<evidence type="ECO:0000259" key="6">
    <source>
        <dbReference type="PROSITE" id="PS50157"/>
    </source>
</evidence>
<name>A0ABR2WPU9_9FUNG</name>
<dbReference type="Gene3D" id="3.30.160.60">
    <property type="entry name" value="Classic Zinc Finger"/>
    <property type="match status" value="2"/>
</dbReference>
<dbReference type="PROSITE" id="PS00028">
    <property type="entry name" value="ZINC_FINGER_C2H2_1"/>
    <property type="match status" value="2"/>
</dbReference>
<feature type="region of interest" description="Disordered" evidence="5">
    <location>
        <begin position="233"/>
        <end position="256"/>
    </location>
</feature>
<comment type="caution">
    <text evidence="7">The sequence shown here is derived from an EMBL/GenBank/DDBJ whole genome shotgun (WGS) entry which is preliminary data.</text>
</comment>
<feature type="domain" description="C2H2-type" evidence="6">
    <location>
        <begin position="217"/>
        <end position="246"/>
    </location>
</feature>
<keyword evidence="3" id="KW-0862">Zinc</keyword>
<accession>A0ABR2WPU9</accession>
<feature type="region of interest" description="Disordered" evidence="5">
    <location>
        <begin position="93"/>
        <end position="114"/>
    </location>
</feature>
<dbReference type="EMBL" id="JASJQH010000613">
    <property type="protein sequence ID" value="KAK9763550.1"/>
    <property type="molecule type" value="Genomic_DNA"/>
</dbReference>
<dbReference type="SUPFAM" id="SSF57667">
    <property type="entry name" value="beta-beta-alpha zinc fingers"/>
    <property type="match status" value="2"/>
</dbReference>
<feature type="domain" description="C2H2-type" evidence="6">
    <location>
        <begin position="187"/>
        <end position="216"/>
    </location>
</feature>
<dbReference type="SMART" id="SM00355">
    <property type="entry name" value="ZnF_C2H2"/>
    <property type="match status" value="2"/>
</dbReference>
<keyword evidence="8" id="KW-1185">Reference proteome</keyword>
<evidence type="ECO:0000256" key="5">
    <source>
        <dbReference type="SAM" id="MobiDB-lite"/>
    </source>
</evidence>
<sequence length="256" mass="29069">MLALAPDSFQAEHHAIRSSDKTNYHDIIPPFDLHHLNRYPTLSYDCQSTLSAPSSPPSSVSSRSPEDTSVSPPKVSNIYKLLNFDHTESLPSLNSSKLSNTLTPEADPSSDRYSVSKIAHDATVSNAMLRTITSKVEQFIPASIETWHTRSLANMTAVHRVHPYRPSQSYLCKNPEPSTGFVNDKSHRCQFPGCQMRFKRLEHLKRHFRVHTLERPYSCEVEGCEKTFSRRDNLGQHMKTHDRRNGKPKADIEISE</sequence>
<feature type="compositionally biased region" description="Basic and acidic residues" evidence="5">
    <location>
        <begin position="243"/>
        <end position="256"/>
    </location>
</feature>
<dbReference type="InterPro" id="IPR036236">
    <property type="entry name" value="Znf_C2H2_sf"/>
</dbReference>
<keyword evidence="1" id="KW-0479">Metal-binding</keyword>
<evidence type="ECO:0000256" key="4">
    <source>
        <dbReference type="PROSITE-ProRule" id="PRU00042"/>
    </source>
</evidence>
<organism evidence="7 8">
    <name type="scientific">Basidiobolus ranarum</name>
    <dbReference type="NCBI Taxonomy" id="34480"/>
    <lineage>
        <taxon>Eukaryota</taxon>
        <taxon>Fungi</taxon>
        <taxon>Fungi incertae sedis</taxon>
        <taxon>Zoopagomycota</taxon>
        <taxon>Entomophthoromycotina</taxon>
        <taxon>Basidiobolomycetes</taxon>
        <taxon>Basidiobolales</taxon>
        <taxon>Basidiobolaceae</taxon>
        <taxon>Basidiobolus</taxon>
    </lineage>
</organism>
<evidence type="ECO:0000256" key="3">
    <source>
        <dbReference type="ARBA" id="ARBA00022833"/>
    </source>
</evidence>
<dbReference type="InterPro" id="IPR013087">
    <property type="entry name" value="Znf_C2H2_type"/>
</dbReference>
<dbReference type="PROSITE" id="PS50157">
    <property type="entry name" value="ZINC_FINGER_C2H2_2"/>
    <property type="match status" value="2"/>
</dbReference>
<protein>
    <recommendedName>
        <fullName evidence="6">C2H2-type domain-containing protein</fullName>
    </recommendedName>
</protein>
<feature type="compositionally biased region" description="Low complexity" evidence="5">
    <location>
        <begin position="93"/>
        <end position="104"/>
    </location>
</feature>